<gene>
    <name evidence="2" type="ORF">METZ01_LOCUS213707</name>
</gene>
<dbReference type="SUPFAM" id="SSF56801">
    <property type="entry name" value="Acetyl-CoA synthetase-like"/>
    <property type="match status" value="1"/>
</dbReference>
<feature type="non-terminal residue" evidence="2">
    <location>
        <position position="1"/>
    </location>
</feature>
<dbReference type="AlphaFoldDB" id="A0A382FF57"/>
<protein>
    <recommendedName>
        <fullName evidence="1">AMP-dependent synthetase/ligase domain-containing protein</fullName>
    </recommendedName>
</protein>
<organism evidence="2">
    <name type="scientific">marine metagenome</name>
    <dbReference type="NCBI Taxonomy" id="408172"/>
    <lineage>
        <taxon>unclassified sequences</taxon>
        <taxon>metagenomes</taxon>
        <taxon>ecological metagenomes</taxon>
    </lineage>
</organism>
<dbReference type="Pfam" id="PF00501">
    <property type="entry name" value="AMP-binding"/>
    <property type="match status" value="1"/>
</dbReference>
<evidence type="ECO:0000259" key="1">
    <source>
        <dbReference type="Pfam" id="PF00501"/>
    </source>
</evidence>
<dbReference type="PANTHER" id="PTHR43767">
    <property type="entry name" value="LONG-CHAIN-FATTY-ACID--COA LIGASE"/>
    <property type="match status" value="1"/>
</dbReference>
<dbReference type="Gene3D" id="3.40.50.12780">
    <property type="entry name" value="N-terminal domain of ligase-like"/>
    <property type="match status" value="1"/>
</dbReference>
<dbReference type="InterPro" id="IPR020845">
    <property type="entry name" value="AMP-binding_CS"/>
</dbReference>
<dbReference type="PANTHER" id="PTHR43767:SF10">
    <property type="entry name" value="SURFACTIN SYNTHASE SUBUNIT 1"/>
    <property type="match status" value="1"/>
</dbReference>
<name>A0A382FF57_9ZZZZ</name>
<accession>A0A382FF57</accession>
<dbReference type="InterPro" id="IPR050237">
    <property type="entry name" value="ATP-dep_AMP-bd_enzyme"/>
</dbReference>
<dbReference type="InterPro" id="IPR042099">
    <property type="entry name" value="ANL_N_sf"/>
</dbReference>
<dbReference type="InterPro" id="IPR000873">
    <property type="entry name" value="AMP-dep_synth/lig_dom"/>
</dbReference>
<dbReference type="PROSITE" id="PS00455">
    <property type="entry name" value="AMP_BINDING"/>
    <property type="match status" value="1"/>
</dbReference>
<evidence type="ECO:0000313" key="2">
    <source>
        <dbReference type="EMBL" id="SVB60853.1"/>
    </source>
</evidence>
<sequence>VNFYNELDKFSDKTALITENSLAIDYKNLLAVADQIAGHVEDRCLVFVVCQNSFESIAGYVGFQRAGVAIALVHSNIDDDFFLALLETYRPKYVYMPKEGQIDGIAFESVFSFENYVLLKSLKTVEYVLHRDLNLLLTTSGSTGSPKLVRQSYKNVDSQVVALAEYLEITSDNRPITTMPMSFTYGLSIINSHFFKGASLILTDASLVDPRFWSMLKENEATTFGGVPFIYEILKKLRFGRMKLPSLKYITQAGGKLNNKLMVEFAQICEEKSIDFYVMYGQTEATARISYLPCEYAQTKVGSVGIPIPGGKMWLEDSEGNQIDSAGVAGELVYQGDNVTLGYAEDYLDLAKGDENNGLLRTGDIAKYDDDGFFTIVGRAKRFLKMYGNRINLDEIEQLVTEQGYDCACSGEDNELVIYLTKSKEIENIKSYISTKMKIHPSGVDVKYIKKVPRSESGKILYSELA</sequence>
<proteinExistence type="predicted"/>
<reference evidence="2" key="1">
    <citation type="submission" date="2018-05" db="EMBL/GenBank/DDBJ databases">
        <authorList>
            <person name="Lanie J.A."/>
            <person name="Ng W.-L."/>
            <person name="Kazmierczak K.M."/>
            <person name="Andrzejewski T.M."/>
            <person name="Davidsen T.M."/>
            <person name="Wayne K.J."/>
            <person name="Tettelin H."/>
            <person name="Glass J.I."/>
            <person name="Rusch D."/>
            <person name="Podicherti R."/>
            <person name="Tsui H.-C.T."/>
            <person name="Winkler M.E."/>
        </authorList>
    </citation>
    <scope>NUCLEOTIDE SEQUENCE</scope>
</reference>
<dbReference type="EMBL" id="UINC01049274">
    <property type="protein sequence ID" value="SVB60853.1"/>
    <property type="molecule type" value="Genomic_DNA"/>
</dbReference>
<feature type="domain" description="AMP-dependent synthetase/ligase" evidence="1">
    <location>
        <begin position="7"/>
        <end position="343"/>
    </location>
</feature>